<dbReference type="OrthoDB" id="1906424at2"/>
<dbReference type="GO" id="GO:0006352">
    <property type="term" value="P:DNA-templated transcription initiation"/>
    <property type="evidence" value="ECO:0007669"/>
    <property type="project" value="InterPro"/>
</dbReference>
<dbReference type="Gene3D" id="1.10.1740.10">
    <property type="match status" value="1"/>
</dbReference>
<dbReference type="InterPro" id="IPR007627">
    <property type="entry name" value="RNA_pol_sigma70_r2"/>
</dbReference>
<organism evidence="2 3">
    <name type="scientific">Anaerotignum faecicola</name>
    <dbReference type="NCBI Taxonomy" id="2358141"/>
    <lineage>
        <taxon>Bacteria</taxon>
        <taxon>Bacillati</taxon>
        <taxon>Bacillota</taxon>
        <taxon>Clostridia</taxon>
        <taxon>Lachnospirales</taxon>
        <taxon>Anaerotignaceae</taxon>
        <taxon>Anaerotignum</taxon>
    </lineage>
</organism>
<gene>
    <name evidence="2" type="ORF">KGMB03357_15530</name>
</gene>
<dbReference type="Pfam" id="PF04542">
    <property type="entry name" value="Sigma70_r2"/>
    <property type="match status" value="1"/>
</dbReference>
<dbReference type="InterPro" id="IPR013325">
    <property type="entry name" value="RNA_pol_sigma_r2"/>
</dbReference>
<evidence type="ECO:0000313" key="3">
    <source>
        <dbReference type="Proteomes" id="UP000287361"/>
    </source>
</evidence>
<accession>A0A401LEJ3</accession>
<dbReference type="AlphaFoldDB" id="A0A401LEJ3"/>
<dbReference type="Proteomes" id="UP000287361">
    <property type="component" value="Unassembled WGS sequence"/>
</dbReference>
<dbReference type="NCBIfam" id="TIGR02937">
    <property type="entry name" value="sigma70-ECF"/>
    <property type="match status" value="1"/>
</dbReference>
<dbReference type="SUPFAM" id="SSF88946">
    <property type="entry name" value="Sigma2 domain of RNA polymerase sigma factors"/>
    <property type="match status" value="1"/>
</dbReference>
<sequence>MDERLTQEQRGLVEENLTVIDSVIKSCVHVNNNICGMEYDDLYQIGAIGLCKAASRYKQCKQAAFSTYAFHVIKNTIIDYLRGLNTRLRVQSCFLEESERYIKQQYMTDLAGTLYERELLRALQQSKENCSGSVRKGIEAIELKMQGYSGRDIAERYHVKPNYITACISRAQKHLRQDVVFVRKVA</sequence>
<proteinExistence type="predicted"/>
<reference evidence="2 3" key="1">
    <citation type="submission" date="2018-10" db="EMBL/GenBank/DDBJ databases">
        <title>Draft Genome Sequence of Anaerotignum sp. KCTC 15736.</title>
        <authorList>
            <person name="Choi S.H."/>
            <person name="Kim J.S."/>
            <person name="Kang S.W."/>
            <person name="Lee J.S."/>
            <person name="Park S.H."/>
        </authorList>
    </citation>
    <scope>NUCLEOTIDE SEQUENCE [LARGE SCALE GENOMIC DNA]</scope>
    <source>
        <strain evidence="2 3">KCTC 15736</strain>
    </source>
</reference>
<feature type="domain" description="RNA polymerase sigma-70 region 2" evidence="1">
    <location>
        <begin position="14"/>
        <end position="83"/>
    </location>
</feature>
<dbReference type="GO" id="GO:0003700">
    <property type="term" value="F:DNA-binding transcription factor activity"/>
    <property type="evidence" value="ECO:0007669"/>
    <property type="project" value="InterPro"/>
</dbReference>
<comment type="caution">
    <text evidence="2">The sequence shown here is derived from an EMBL/GenBank/DDBJ whole genome shotgun (WGS) entry which is preliminary data.</text>
</comment>
<dbReference type="EMBL" id="BHVZ01000004">
    <property type="protein sequence ID" value="GCB29892.1"/>
    <property type="molecule type" value="Genomic_DNA"/>
</dbReference>
<evidence type="ECO:0000259" key="1">
    <source>
        <dbReference type="Pfam" id="PF04542"/>
    </source>
</evidence>
<protein>
    <recommendedName>
        <fullName evidence="1">RNA polymerase sigma-70 region 2 domain-containing protein</fullName>
    </recommendedName>
</protein>
<evidence type="ECO:0000313" key="2">
    <source>
        <dbReference type="EMBL" id="GCB29892.1"/>
    </source>
</evidence>
<dbReference type="InterPro" id="IPR014284">
    <property type="entry name" value="RNA_pol_sigma-70_dom"/>
</dbReference>
<keyword evidence="3" id="KW-1185">Reference proteome</keyword>
<name>A0A401LEJ3_9FIRM</name>